<dbReference type="AlphaFoldDB" id="A0A9J6DFZ9"/>
<dbReference type="InterPro" id="IPR048365">
    <property type="entry name" value="TNP-like_RNaseH_N"/>
</dbReference>
<name>A0A9J6DFZ9_RHIMP</name>
<sequence>MYRRKKTNDACPDKTKYKNLSRALRRTKKSLGNAQQQVTQMKEQNSALSEEALEAKIQSLPKKQQLAVRTCFRAARRKSLKGMTYDDEWVVECLLMGMRSPKLYEHLRKQSIMIRPGRSYLQKYLQRFKGGFGLNSKVFAALSEKTKSMDTFSRHEGLLLDEIKLSEHLNVKAAGYIEGFVDLGDYTNSNYKGVLADHGMVVLFQPYTGSWTQILGVFASKGNVQTATLAKIIVECTVLAERAGLYVDSVTCDGASWNHSMWRIFGIHGSAIHLRSSTKHPVDPKRQLFFVSDFPHLLKNVRNGFLSKGYLTPFGHVHRGIIETAWESDHVQ</sequence>
<organism evidence="3 4">
    <name type="scientific">Rhipicephalus microplus</name>
    <name type="common">Cattle tick</name>
    <name type="synonym">Boophilus microplus</name>
    <dbReference type="NCBI Taxonomy" id="6941"/>
    <lineage>
        <taxon>Eukaryota</taxon>
        <taxon>Metazoa</taxon>
        <taxon>Ecdysozoa</taxon>
        <taxon>Arthropoda</taxon>
        <taxon>Chelicerata</taxon>
        <taxon>Arachnida</taxon>
        <taxon>Acari</taxon>
        <taxon>Parasitiformes</taxon>
        <taxon>Ixodida</taxon>
        <taxon>Ixodoidea</taxon>
        <taxon>Ixodidae</taxon>
        <taxon>Rhipicephalinae</taxon>
        <taxon>Rhipicephalus</taxon>
        <taxon>Boophilus</taxon>
    </lineage>
</organism>
<evidence type="ECO:0000259" key="2">
    <source>
        <dbReference type="Pfam" id="PF21787"/>
    </source>
</evidence>
<keyword evidence="1" id="KW-0175">Coiled coil</keyword>
<accession>A0A9J6DFZ9</accession>
<dbReference type="Proteomes" id="UP000821866">
    <property type="component" value="Chromosome 7"/>
</dbReference>
<dbReference type="VEuPathDB" id="VectorBase:LOC119173294"/>
<dbReference type="EMBL" id="JABSTU010000009">
    <property type="protein sequence ID" value="KAH8020872.1"/>
    <property type="molecule type" value="Genomic_DNA"/>
</dbReference>
<feature type="domain" description="Transposable element P transposase-like RNase H" evidence="2">
    <location>
        <begin position="133"/>
        <end position="266"/>
    </location>
</feature>
<reference evidence="3" key="1">
    <citation type="journal article" date="2020" name="Cell">
        <title>Large-Scale Comparative Analyses of Tick Genomes Elucidate Their Genetic Diversity and Vector Capacities.</title>
        <authorList>
            <consortium name="Tick Genome and Microbiome Consortium (TIGMIC)"/>
            <person name="Jia N."/>
            <person name="Wang J."/>
            <person name="Shi W."/>
            <person name="Du L."/>
            <person name="Sun Y."/>
            <person name="Zhan W."/>
            <person name="Jiang J.F."/>
            <person name="Wang Q."/>
            <person name="Zhang B."/>
            <person name="Ji P."/>
            <person name="Bell-Sakyi L."/>
            <person name="Cui X.M."/>
            <person name="Yuan T.T."/>
            <person name="Jiang B.G."/>
            <person name="Yang W.F."/>
            <person name="Lam T.T."/>
            <person name="Chang Q.C."/>
            <person name="Ding S.J."/>
            <person name="Wang X.J."/>
            <person name="Zhu J.G."/>
            <person name="Ruan X.D."/>
            <person name="Zhao L."/>
            <person name="Wei J.T."/>
            <person name="Ye R.Z."/>
            <person name="Que T.C."/>
            <person name="Du C.H."/>
            <person name="Zhou Y.H."/>
            <person name="Cheng J.X."/>
            <person name="Dai P.F."/>
            <person name="Guo W.B."/>
            <person name="Han X.H."/>
            <person name="Huang E.J."/>
            <person name="Li L.F."/>
            <person name="Wei W."/>
            <person name="Gao Y.C."/>
            <person name="Liu J.Z."/>
            <person name="Shao H.Z."/>
            <person name="Wang X."/>
            <person name="Wang C.C."/>
            <person name="Yang T.C."/>
            <person name="Huo Q.B."/>
            <person name="Li W."/>
            <person name="Chen H.Y."/>
            <person name="Chen S.E."/>
            <person name="Zhou L.G."/>
            <person name="Ni X.B."/>
            <person name="Tian J.H."/>
            <person name="Sheng Y."/>
            <person name="Liu T."/>
            <person name="Pan Y.S."/>
            <person name="Xia L.Y."/>
            <person name="Li J."/>
            <person name="Zhao F."/>
            <person name="Cao W.C."/>
        </authorList>
    </citation>
    <scope>NUCLEOTIDE SEQUENCE</scope>
    <source>
        <strain evidence="3">Rmic-2018</strain>
    </source>
</reference>
<comment type="caution">
    <text evidence="3">The sequence shown here is derived from an EMBL/GenBank/DDBJ whole genome shotgun (WGS) entry which is preliminary data.</text>
</comment>
<keyword evidence="4" id="KW-1185">Reference proteome</keyword>
<dbReference type="Pfam" id="PF21787">
    <property type="entry name" value="TNP-like_RNaseH_N"/>
    <property type="match status" value="1"/>
</dbReference>
<reference evidence="3" key="2">
    <citation type="submission" date="2021-09" db="EMBL/GenBank/DDBJ databases">
        <authorList>
            <person name="Jia N."/>
            <person name="Wang J."/>
            <person name="Shi W."/>
            <person name="Du L."/>
            <person name="Sun Y."/>
            <person name="Zhan W."/>
            <person name="Jiang J."/>
            <person name="Wang Q."/>
            <person name="Zhang B."/>
            <person name="Ji P."/>
            <person name="Sakyi L.B."/>
            <person name="Cui X."/>
            <person name="Yuan T."/>
            <person name="Jiang B."/>
            <person name="Yang W."/>
            <person name="Lam T.T.-Y."/>
            <person name="Chang Q."/>
            <person name="Ding S."/>
            <person name="Wang X."/>
            <person name="Zhu J."/>
            <person name="Ruan X."/>
            <person name="Zhao L."/>
            <person name="Wei J."/>
            <person name="Que T."/>
            <person name="Du C."/>
            <person name="Cheng J."/>
            <person name="Dai P."/>
            <person name="Han X."/>
            <person name="Huang E."/>
            <person name="Gao Y."/>
            <person name="Liu J."/>
            <person name="Shao H."/>
            <person name="Ye R."/>
            <person name="Li L."/>
            <person name="Wei W."/>
            <person name="Wang X."/>
            <person name="Wang C."/>
            <person name="Huo Q."/>
            <person name="Li W."/>
            <person name="Guo W."/>
            <person name="Chen H."/>
            <person name="Chen S."/>
            <person name="Zhou L."/>
            <person name="Zhou L."/>
            <person name="Ni X."/>
            <person name="Tian J."/>
            <person name="Zhou Y."/>
            <person name="Sheng Y."/>
            <person name="Liu T."/>
            <person name="Pan Y."/>
            <person name="Xia L."/>
            <person name="Li J."/>
            <person name="Zhao F."/>
            <person name="Cao W."/>
        </authorList>
    </citation>
    <scope>NUCLEOTIDE SEQUENCE</scope>
    <source>
        <strain evidence="3">Rmic-2018</strain>
        <tissue evidence="3">Larvae</tissue>
    </source>
</reference>
<evidence type="ECO:0000313" key="3">
    <source>
        <dbReference type="EMBL" id="KAH8020872.1"/>
    </source>
</evidence>
<protein>
    <recommendedName>
        <fullName evidence="2">Transposable element P transposase-like RNase H domain-containing protein</fullName>
    </recommendedName>
</protein>
<evidence type="ECO:0000256" key="1">
    <source>
        <dbReference type="SAM" id="Coils"/>
    </source>
</evidence>
<evidence type="ECO:0000313" key="4">
    <source>
        <dbReference type="Proteomes" id="UP000821866"/>
    </source>
</evidence>
<proteinExistence type="predicted"/>
<gene>
    <name evidence="3" type="ORF">HPB51_007968</name>
</gene>
<feature type="coiled-coil region" evidence="1">
    <location>
        <begin position="17"/>
        <end position="58"/>
    </location>
</feature>